<reference evidence="1 2" key="1">
    <citation type="submission" date="2018-06" db="EMBL/GenBank/DDBJ databases">
        <authorList>
            <consortium name="Pathogen Informatics"/>
            <person name="Doyle S."/>
        </authorList>
    </citation>
    <scope>NUCLEOTIDE SEQUENCE [LARGE SCALE GENOMIC DNA]</scope>
    <source>
        <strain evidence="1 2">NCTC5908</strain>
    </source>
</reference>
<evidence type="ECO:0000313" key="2">
    <source>
        <dbReference type="Proteomes" id="UP000253728"/>
    </source>
</evidence>
<evidence type="ECO:0000313" key="1">
    <source>
        <dbReference type="EMBL" id="SSZ30087.1"/>
    </source>
</evidence>
<accession>A0A336N6L9</accession>
<gene>
    <name evidence="1" type="ORF">NCTC5908_01906</name>
</gene>
<sequence>MWEINNVNHRLNPIKIHNGNSHDGVNYYDAIDSSPIAEKFKDKIIYLGQNAVAIAFINEKDFIAIGKTYINEDNYNVIPLYVVGDNLIKDFLEIDNSPTISTNYYQRNLSVSSSPKAHILVTGQATGGGINVYKYHPEKMELEKIWVAD</sequence>
<organism evidence="1 2">
    <name type="scientific">Aggregatibacter aphrophilus</name>
    <name type="common">Haemophilus aphrophilus</name>
    <dbReference type="NCBI Taxonomy" id="732"/>
    <lineage>
        <taxon>Bacteria</taxon>
        <taxon>Pseudomonadati</taxon>
        <taxon>Pseudomonadota</taxon>
        <taxon>Gammaproteobacteria</taxon>
        <taxon>Pasteurellales</taxon>
        <taxon>Pasteurellaceae</taxon>
        <taxon>Aggregatibacter</taxon>
    </lineage>
</organism>
<dbReference type="AlphaFoldDB" id="A0A336N6L9"/>
<proteinExistence type="predicted"/>
<name>A0A336N6L9_AGGAP</name>
<dbReference type="Proteomes" id="UP000253728">
    <property type="component" value="Unassembled WGS sequence"/>
</dbReference>
<dbReference type="EMBL" id="UFSP01000003">
    <property type="protein sequence ID" value="SSZ30087.1"/>
    <property type="molecule type" value="Genomic_DNA"/>
</dbReference>
<protein>
    <submittedName>
        <fullName evidence="1">Uncharacterized protein</fullName>
    </submittedName>
</protein>